<gene>
    <name evidence="2" type="ORF">UFOVP327_7</name>
</gene>
<dbReference type="GO" id="GO:0016757">
    <property type="term" value="F:glycosyltransferase activity"/>
    <property type="evidence" value="ECO:0007669"/>
    <property type="project" value="InterPro"/>
</dbReference>
<evidence type="ECO:0000313" key="2">
    <source>
        <dbReference type="EMBL" id="CAB4137198.1"/>
    </source>
</evidence>
<proteinExistence type="predicted"/>
<dbReference type="EMBL" id="LR796331">
    <property type="protein sequence ID" value="CAB4137198.1"/>
    <property type="molecule type" value="Genomic_DNA"/>
</dbReference>
<accession>A0A6J5LS71</accession>
<name>A0A6J5LS71_9CAUD</name>
<dbReference type="Pfam" id="PF00534">
    <property type="entry name" value="Glycos_transf_1"/>
    <property type="match status" value="1"/>
</dbReference>
<reference evidence="2" key="1">
    <citation type="submission" date="2020-04" db="EMBL/GenBank/DDBJ databases">
        <authorList>
            <person name="Chiriac C."/>
            <person name="Salcher M."/>
            <person name="Ghai R."/>
            <person name="Kavagutti S V."/>
        </authorList>
    </citation>
    <scope>NUCLEOTIDE SEQUENCE</scope>
</reference>
<protein>
    <submittedName>
        <fullName evidence="2">RfaG Glycosyltransferase</fullName>
    </submittedName>
</protein>
<feature type="domain" description="Glycosyl transferase family 1" evidence="1">
    <location>
        <begin position="181"/>
        <end position="306"/>
    </location>
</feature>
<evidence type="ECO:0000259" key="1">
    <source>
        <dbReference type="Pfam" id="PF00534"/>
    </source>
</evidence>
<sequence>MRFHSLAVPHNICNPDFVACAYQQKALKFAKMMTARGHEVITYGVEGMRTDSTEEVIVVDTTTFESVYGDHDYRTKFFKYDTGDLVYQTFYRNAIAEIAKRKQKNDFILPWWGSGHRPICDAHPDLITVEPGIGYAGGHWARWKVWESYAILHAYYGLHGVGSCTVDYYNRVIPNYFDPEDFDYRPQDKKDYLLYLGRVYSGKGVDIAIELAQATGCELVIAGQGTLEEAGYQGLPGNIHHVGYADRETRRKLMAEARASIVASKYVEPFGGVQVENLFSGTPTITSDIGAFAENNPHGVTGFRCNTFDDFCTAWENTDLIDPAECRDYAMSRFSLEAVATRYETYFQDVLNVYTGEGWYQRR</sequence>
<organism evidence="2">
    <name type="scientific">uncultured Caudovirales phage</name>
    <dbReference type="NCBI Taxonomy" id="2100421"/>
    <lineage>
        <taxon>Viruses</taxon>
        <taxon>Duplodnaviria</taxon>
        <taxon>Heunggongvirae</taxon>
        <taxon>Uroviricota</taxon>
        <taxon>Caudoviricetes</taxon>
        <taxon>Peduoviridae</taxon>
        <taxon>Maltschvirus</taxon>
        <taxon>Maltschvirus maltsch</taxon>
    </lineage>
</organism>
<keyword evidence="2" id="KW-0808">Transferase</keyword>
<dbReference type="Gene3D" id="3.40.50.2000">
    <property type="entry name" value="Glycogen Phosphorylase B"/>
    <property type="match status" value="2"/>
</dbReference>
<dbReference type="InterPro" id="IPR001296">
    <property type="entry name" value="Glyco_trans_1"/>
</dbReference>
<dbReference type="SUPFAM" id="SSF53756">
    <property type="entry name" value="UDP-Glycosyltransferase/glycogen phosphorylase"/>
    <property type="match status" value="1"/>
</dbReference>
<dbReference type="PANTHER" id="PTHR12526">
    <property type="entry name" value="GLYCOSYLTRANSFERASE"/>
    <property type="match status" value="1"/>
</dbReference>